<accession>A0A3G4ZZ03</accession>
<gene>
    <name evidence="1" type="ORF">Gaeavirus14_6</name>
</gene>
<evidence type="ECO:0000313" key="1">
    <source>
        <dbReference type="EMBL" id="AYV80176.1"/>
    </source>
</evidence>
<protein>
    <recommendedName>
        <fullName evidence="2">F-box and FNIP repeat-containing protein</fullName>
    </recommendedName>
</protein>
<sequence>MYCTVIFLRLVGRLVTCCSTDEIISSSNPLGKLSFGHCFNRPIDNIVFPKGLKLVTFGKFFNQSFRSLPGGIENIYIANLNNIYEIPTSTQNVCYVHDGSTSIDIFNVLPCTITEITITRDISTDEVTVLTRLPESIKKIRLEFDYTEFIKKLIKVNPGCIVVDRDDNIIHSL</sequence>
<proteinExistence type="predicted"/>
<evidence type="ECO:0008006" key="2">
    <source>
        <dbReference type="Google" id="ProtNLM"/>
    </source>
</evidence>
<organism evidence="1">
    <name type="scientific">Gaeavirus sp</name>
    <dbReference type="NCBI Taxonomy" id="2487767"/>
    <lineage>
        <taxon>Viruses</taxon>
        <taxon>Varidnaviria</taxon>
        <taxon>Bamfordvirae</taxon>
        <taxon>Nucleocytoviricota</taxon>
        <taxon>Megaviricetes</taxon>
        <taxon>Imitervirales</taxon>
        <taxon>Mimiviridae</taxon>
        <taxon>Klosneuvirinae</taxon>
    </lineage>
</organism>
<reference evidence="1" key="1">
    <citation type="submission" date="2018-10" db="EMBL/GenBank/DDBJ databases">
        <title>Hidden diversity of soil giant viruses.</title>
        <authorList>
            <person name="Schulz F."/>
            <person name="Alteio L."/>
            <person name="Goudeau D."/>
            <person name="Ryan E.M."/>
            <person name="Malmstrom R.R."/>
            <person name="Blanchard J."/>
            <person name="Woyke T."/>
        </authorList>
    </citation>
    <scope>NUCLEOTIDE SEQUENCE</scope>
    <source>
        <strain evidence="1">GAV1</strain>
    </source>
</reference>
<dbReference type="EMBL" id="MK072212">
    <property type="protein sequence ID" value="AYV80176.1"/>
    <property type="molecule type" value="Genomic_DNA"/>
</dbReference>
<name>A0A3G4ZZ03_9VIRU</name>